<dbReference type="Gene3D" id="1.20.58.220">
    <property type="entry name" value="Phosphate transport system protein phou homolog 2, domain 2"/>
    <property type="match status" value="1"/>
</dbReference>
<evidence type="ECO:0000259" key="3">
    <source>
        <dbReference type="Pfam" id="PF01895"/>
    </source>
</evidence>
<protein>
    <recommendedName>
        <fullName evidence="2">Phosphate-specific transport system accessory protein PhoU</fullName>
    </recommendedName>
</protein>
<dbReference type="PIRSF" id="PIRSF003107">
    <property type="entry name" value="PhoU"/>
    <property type="match status" value="1"/>
</dbReference>
<reference evidence="5" key="1">
    <citation type="journal article" date="2019" name="Int. J. Syst. Evol. Microbiol.">
        <title>The Global Catalogue of Microorganisms (GCM) 10K type strain sequencing project: providing services to taxonomists for standard genome sequencing and annotation.</title>
        <authorList>
            <consortium name="The Broad Institute Genomics Platform"/>
            <consortium name="The Broad Institute Genome Sequencing Center for Infectious Disease"/>
            <person name="Wu L."/>
            <person name="Ma J."/>
        </authorList>
    </citation>
    <scope>NUCLEOTIDE SEQUENCE [LARGE SCALE GENOMIC DNA]</scope>
    <source>
        <strain evidence="5">CGMCC 4.7405</strain>
    </source>
</reference>
<dbReference type="SUPFAM" id="SSF109755">
    <property type="entry name" value="PhoU-like"/>
    <property type="match status" value="1"/>
</dbReference>
<evidence type="ECO:0000256" key="2">
    <source>
        <dbReference type="PIRNR" id="PIRNR003107"/>
    </source>
</evidence>
<name>A0ABV8BN88_9PSEU</name>
<feature type="domain" description="PhoU" evidence="3">
    <location>
        <begin position="121"/>
        <end position="203"/>
    </location>
</feature>
<comment type="subcellular location">
    <subcellularLocation>
        <location evidence="2">Cytoplasm</location>
    </subcellularLocation>
</comment>
<dbReference type="PANTHER" id="PTHR42930:SF3">
    <property type="entry name" value="PHOSPHATE-SPECIFIC TRANSPORT SYSTEM ACCESSORY PROTEIN PHOU"/>
    <property type="match status" value="1"/>
</dbReference>
<comment type="caution">
    <text evidence="4">The sequence shown here is derived from an EMBL/GenBank/DDBJ whole genome shotgun (WGS) entry which is preliminary data.</text>
</comment>
<comment type="function">
    <text evidence="2">Plays a role in the regulation of phosphate uptake.</text>
</comment>
<comment type="similarity">
    <text evidence="2">Belongs to the PhoU family.</text>
</comment>
<sequence>MREAFDAELAVFRRQLADLAQRTRDAMTRATTAVLDVSLTGAAEVINDDAGLVEAHHRIDQQALTLLALQQPVAGDLRTIIAGLRTSADLKRMATLARHVAELVRQRHPRPVVPSAVRPTIVEMGAVAARLAAAAQEAMTTGNADAAVALEQADDEMDTLLKSLYGTLVFEHRWNVETAMDLTLLGRYYERFADHAVSVAKRVAFAVGSRG</sequence>
<feature type="domain" description="PhoU" evidence="3">
    <location>
        <begin position="17"/>
        <end position="104"/>
    </location>
</feature>
<evidence type="ECO:0000313" key="5">
    <source>
        <dbReference type="Proteomes" id="UP001595690"/>
    </source>
</evidence>
<gene>
    <name evidence="4" type="primary">phoU</name>
    <name evidence="4" type="ORF">ACFOWZ_04645</name>
</gene>
<proteinExistence type="inferred from homology"/>
<accession>A0ABV8BN88</accession>
<dbReference type="InterPro" id="IPR028366">
    <property type="entry name" value="PhoU"/>
</dbReference>
<dbReference type="InterPro" id="IPR026022">
    <property type="entry name" value="PhoU_dom"/>
</dbReference>
<dbReference type="PANTHER" id="PTHR42930">
    <property type="entry name" value="PHOSPHATE-SPECIFIC TRANSPORT SYSTEM ACCESSORY PROTEIN PHOU"/>
    <property type="match status" value="1"/>
</dbReference>
<dbReference type="RefSeq" id="WP_382369201.1">
    <property type="nucleotide sequence ID" value="NZ_JBHRZI010000007.1"/>
</dbReference>
<dbReference type="Pfam" id="PF01895">
    <property type="entry name" value="PhoU"/>
    <property type="match status" value="2"/>
</dbReference>
<keyword evidence="2" id="KW-0963">Cytoplasm</keyword>
<dbReference type="NCBIfam" id="TIGR02135">
    <property type="entry name" value="phoU_full"/>
    <property type="match status" value="1"/>
</dbReference>
<dbReference type="Proteomes" id="UP001595690">
    <property type="component" value="Unassembled WGS sequence"/>
</dbReference>
<comment type="subunit">
    <text evidence="2">Homodimer.</text>
</comment>
<keyword evidence="2" id="KW-0813">Transport</keyword>
<keyword evidence="5" id="KW-1185">Reference proteome</keyword>
<evidence type="ECO:0000256" key="1">
    <source>
        <dbReference type="ARBA" id="ARBA00022592"/>
    </source>
</evidence>
<organism evidence="4 5">
    <name type="scientific">Lentzea rhizosphaerae</name>
    <dbReference type="NCBI Taxonomy" id="2041025"/>
    <lineage>
        <taxon>Bacteria</taxon>
        <taxon>Bacillati</taxon>
        <taxon>Actinomycetota</taxon>
        <taxon>Actinomycetes</taxon>
        <taxon>Pseudonocardiales</taxon>
        <taxon>Pseudonocardiaceae</taxon>
        <taxon>Lentzea</taxon>
    </lineage>
</organism>
<evidence type="ECO:0000313" key="4">
    <source>
        <dbReference type="EMBL" id="MFC3890751.1"/>
    </source>
</evidence>
<keyword evidence="1 2" id="KW-0592">Phosphate transport</keyword>
<dbReference type="EMBL" id="JBHRZI010000007">
    <property type="protein sequence ID" value="MFC3890751.1"/>
    <property type="molecule type" value="Genomic_DNA"/>
</dbReference>
<dbReference type="InterPro" id="IPR038078">
    <property type="entry name" value="PhoU-like_sf"/>
</dbReference>